<proteinExistence type="predicted"/>
<name>A0A1B7YC07_COLHI</name>
<protein>
    <submittedName>
        <fullName evidence="1">Uncharacterized protein</fullName>
    </submittedName>
</protein>
<evidence type="ECO:0000313" key="1">
    <source>
        <dbReference type="EMBL" id="OBR09653.1"/>
    </source>
</evidence>
<comment type="caution">
    <text evidence="1">The sequence shown here is derived from an EMBL/GenBank/DDBJ whole genome shotgun (WGS) entry which is preliminary data.</text>
</comment>
<organism evidence="1 2">
    <name type="scientific">Colletotrichum higginsianum (strain IMI 349063)</name>
    <name type="common">Crucifer anthracnose fungus</name>
    <dbReference type="NCBI Taxonomy" id="759273"/>
    <lineage>
        <taxon>Eukaryota</taxon>
        <taxon>Fungi</taxon>
        <taxon>Dikarya</taxon>
        <taxon>Ascomycota</taxon>
        <taxon>Pezizomycotina</taxon>
        <taxon>Sordariomycetes</taxon>
        <taxon>Hypocreomycetidae</taxon>
        <taxon>Glomerellales</taxon>
        <taxon>Glomerellaceae</taxon>
        <taxon>Colletotrichum</taxon>
        <taxon>Colletotrichum destructivum species complex</taxon>
    </lineage>
</organism>
<sequence length="60" mass="6787">MKNKWGLDPLAYLLVDSGVAWYLTIHNPVTTPQTMDFLSRSLLPNSTTQRSIASRMTYGQ</sequence>
<gene>
    <name evidence="1" type="ORF">CH63R_08418</name>
</gene>
<dbReference type="RefSeq" id="XP_018158170.1">
    <property type="nucleotide sequence ID" value="XM_018303392.1"/>
</dbReference>
<evidence type="ECO:0000313" key="2">
    <source>
        <dbReference type="Proteomes" id="UP000092177"/>
    </source>
</evidence>
<dbReference type="VEuPathDB" id="FungiDB:CH63R_08418"/>
<dbReference type="Proteomes" id="UP000092177">
    <property type="component" value="Chromosome 5"/>
</dbReference>
<accession>A0A1B7YC07</accession>
<dbReference type="GeneID" id="28867499"/>
<keyword evidence="2" id="KW-1185">Reference proteome</keyword>
<dbReference type="AlphaFoldDB" id="A0A1B7YC07"/>
<reference evidence="2" key="1">
    <citation type="journal article" date="2017" name="BMC Genomics">
        <title>Gapless genome assembly of Colletotrichum higginsianum reveals chromosome structure and association of transposable elements with secondary metabolite gene clusters.</title>
        <authorList>
            <person name="Dallery J.-F."/>
            <person name="Lapalu N."/>
            <person name="Zampounis A."/>
            <person name="Pigne S."/>
            <person name="Luyten I."/>
            <person name="Amselem J."/>
            <person name="Wittenberg A.H.J."/>
            <person name="Zhou S."/>
            <person name="de Queiroz M.V."/>
            <person name="Robin G.P."/>
            <person name="Auger A."/>
            <person name="Hainaut M."/>
            <person name="Henrissat B."/>
            <person name="Kim K.-T."/>
            <person name="Lee Y.-H."/>
            <person name="Lespinet O."/>
            <person name="Schwartz D.C."/>
            <person name="Thon M.R."/>
            <person name="O'Connell R.J."/>
        </authorList>
    </citation>
    <scope>NUCLEOTIDE SEQUENCE [LARGE SCALE GENOMIC DNA]</scope>
    <source>
        <strain evidence="2">IMI 349063</strain>
    </source>
</reference>
<dbReference type="KEGG" id="chig:CH63R_08418"/>
<dbReference type="EMBL" id="LTAN01000005">
    <property type="protein sequence ID" value="OBR09653.1"/>
    <property type="molecule type" value="Genomic_DNA"/>
</dbReference>